<gene>
    <name evidence="2" type="ORF">FHW36_102576</name>
</gene>
<dbReference type="Proteomes" id="UP000320811">
    <property type="component" value="Unassembled WGS sequence"/>
</dbReference>
<dbReference type="OrthoDB" id="1521716at2"/>
<dbReference type="EMBL" id="VIWO01000002">
    <property type="protein sequence ID" value="TWF42815.1"/>
    <property type="molecule type" value="Genomic_DNA"/>
</dbReference>
<dbReference type="PANTHER" id="PTHR41339:SF1">
    <property type="entry name" value="SECRETED PROTEIN"/>
    <property type="match status" value="1"/>
</dbReference>
<dbReference type="AlphaFoldDB" id="A0A561PXI9"/>
<organism evidence="2 3">
    <name type="scientific">Chitinophaga polysaccharea</name>
    <dbReference type="NCBI Taxonomy" id="1293035"/>
    <lineage>
        <taxon>Bacteria</taxon>
        <taxon>Pseudomonadati</taxon>
        <taxon>Bacteroidota</taxon>
        <taxon>Chitinophagia</taxon>
        <taxon>Chitinophagales</taxon>
        <taxon>Chitinophagaceae</taxon>
        <taxon>Chitinophaga</taxon>
    </lineage>
</organism>
<name>A0A561PXI9_9BACT</name>
<evidence type="ECO:0000256" key="1">
    <source>
        <dbReference type="SAM" id="MobiDB-lite"/>
    </source>
</evidence>
<comment type="caution">
    <text evidence="2">The sequence shown here is derived from an EMBL/GenBank/DDBJ whole genome shotgun (WGS) entry which is preliminary data.</text>
</comment>
<dbReference type="PROSITE" id="PS51257">
    <property type="entry name" value="PROKAR_LIPOPROTEIN"/>
    <property type="match status" value="1"/>
</dbReference>
<dbReference type="InterPro" id="IPR011050">
    <property type="entry name" value="Pectin_lyase_fold/virulence"/>
</dbReference>
<accession>A0A561PXI9</accession>
<protein>
    <recommendedName>
        <fullName evidence="4">Cell shape-determining protein MreB</fullName>
    </recommendedName>
</protein>
<dbReference type="RefSeq" id="WP_145667218.1">
    <property type="nucleotide sequence ID" value="NZ_VIWO01000002.1"/>
</dbReference>
<proteinExistence type="predicted"/>
<feature type="region of interest" description="Disordered" evidence="1">
    <location>
        <begin position="271"/>
        <end position="290"/>
    </location>
</feature>
<reference evidence="2 3" key="1">
    <citation type="submission" date="2019-06" db="EMBL/GenBank/DDBJ databases">
        <title>Sorghum-associated microbial communities from plants grown in Nebraska, USA.</title>
        <authorList>
            <person name="Schachtman D."/>
        </authorList>
    </citation>
    <scope>NUCLEOTIDE SEQUENCE [LARGE SCALE GENOMIC DNA]</scope>
    <source>
        <strain evidence="2 3">1209</strain>
    </source>
</reference>
<evidence type="ECO:0000313" key="2">
    <source>
        <dbReference type="EMBL" id="TWF42815.1"/>
    </source>
</evidence>
<dbReference type="PANTHER" id="PTHR41339">
    <property type="entry name" value="LIPL48"/>
    <property type="match status" value="1"/>
</dbReference>
<sequence>MTRFNLYAAAATILAASVLTVSCKKDAHQQADRPVSATQIVPANGATLSGVLGTGKTVRDTIHLTGGTYLLSGLVYVDTLDVIQIDAGSTIKGIPGAAGVPGGGLVITRGGKIEANGTSSAPIVFTTNSASPASGQTSGIIILGRATTNLGDTARIEGIGGVPPLIPYYGGSVDTDNSGILKYVRIEYAGFELSPDNEINGLTLGGVGSGTTIDYVEVYKAADDGIEFFGGTVNATHVVVVNPLDDGLDFDNGFRGRIQYALVVEDTTRADKSGSNGIESDNNATGNPRTPVTKPLIANLTIIGQPNQALATKTNFAPSGTGKYGVAAQWRRSSQFEVYNSVFLGFNNGILLDNTVPTGGTAADQTTQEKYRDGVSKIKNNLVHAFNVPFFSNPAYPYSATKPYADPADNNTGYANATDANLAIRLKDPFNRVPVDFYLPRTGAPAVASPALTGGLTTGLPAGLVGTTFRGAFDGTAANNWATGWTKFNY</sequence>
<dbReference type="SUPFAM" id="SSF51126">
    <property type="entry name" value="Pectin lyase-like"/>
    <property type="match status" value="1"/>
</dbReference>
<feature type="compositionally biased region" description="Polar residues" evidence="1">
    <location>
        <begin position="273"/>
        <end position="290"/>
    </location>
</feature>
<keyword evidence="3" id="KW-1185">Reference proteome</keyword>
<evidence type="ECO:0000313" key="3">
    <source>
        <dbReference type="Proteomes" id="UP000320811"/>
    </source>
</evidence>
<evidence type="ECO:0008006" key="4">
    <source>
        <dbReference type="Google" id="ProtNLM"/>
    </source>
</evidence>